<feature type="signal peptide" evidence="8">
    <location>
        <begin position="1"/>
        <end position="21"/>
    </location>
</feature>
<dbReference type="EMBL" id="AEWV01000006">
    <property type="protein sequence ID" value="EGC18296.1"/>
    <property type="molecule type" value="Genomic_DNA"/>
</dbReference>
<evidence type="ECO:0000256" key="7">
    <source>
        <dbReference type="ARBA" id="ARBA00023609"/>
    </source>
</evidence>
<keyword evidence="4 8" id="KW-0732">Signal</keyword>
<accession>F0EX65</accession>
<evidence type="ECO:0000313" key="11">
    <source>
        <dbReference type="EMBL" id="EGC18296.1"/>
    </source>
</evidence>
<dbReference type="InterPro" id="IPR011990">
    <property type="entry name" value="TPR-like_helical_dom_sf"/>
</dbReference>
<feature type="domain" description="Surface lipoprotein assembly modifier C-terminal" evidence="9">
    <location>
        <begin position="200"/>
        <end position="512"/>
    </location>
</feature>
<sequence>MKTIRKIISGLVLGISVGAVAEPLPQTAAEQAGESLQQQPWLQSLEADGAGEKQPALERKGAAPVVVRNQDLREHPELLAAMLRQAVDARHEPLLGALLPTYLTLPQEQQDAKLRQHAQAELARLRGDYPTATAHYQAVQRQYPDDVRLQLDSAATLAEDRQWREAEALFAQAAQTPELPDTVAENIRLYRNGIRQNTQWQVQGGVQLSYDKNINDAPQAYCTPLGCVRERQENAWGLRYRVYAEKNTPIRGHHNLLFRMNASGTTYYLSQRSAYDYALARASLGYRFQDARQSLEILPFYQAQFSGSRQFPDKAPRQKRVLPYMLGHAVGVQAAFERQLAPKWTGFVSLEGMRQDFREAERARHQNGMVWNAFASLSYRIRPQHLLFAGYGWGSLHPDNDMVGGRANSSGYVRHSVQAGWLAQWTALGNLNTEVRGQYTQRRYRGSALDTAFLRRPQRNNERSLTVALSYPKWRVWGAVPKLVWQENRIDSTHDWADRRQRNVWLEWEKRF</sequence>
<keyword evidence="6" id="KW-0998">Cell outer membrane</keyword>
<keyword evidence="12" id="KW-1185">Reference proteome</keyword>
<evidence type="ECO:0000259" key="10">
    <source>
        <dbReference type="Pfam" id="PF24575"/>
    </source>
</evidence>
<dbReference type="AlphaFoldDB" id="F0EX65"/>
<dbReference type="SUPFAM" id="SSF48452">
    <property type="entry name" value="TPR-like"/>
    <property type="match status" value="1"/>
</dbReference>
<dbReference type="Pfam" id="PF24575">
    <property type="entry name" value="TPR_Slam"/>
    <property type="match status" value="1"/>
</dbReference>
<comment type="similarity">
    <text evidence="7">Belongs to the Slam family.</text>
</comment>
<dbReference type="HOGENOM" id="CLU_034927_1_0_4"/>
<protein>
    <recommendedName>
        <fullName evidence="13">Tetratricopeptide repeat protein</fullName>
    </recommendedName>
</protein>
<dbReference type="GO" id="GO:0009279">
    <property type="term" value="C:cell outer membrane"/>
    <property type="evidence" value="ECO:0007669"/>
    <property type="project" value="UniProtKB-SubCell"/>
</dbReference>
<keyword evidence="2" id="KW-1134">Transmembrane beta strand</keyword>
<dbReference type="Pfam" id="PF04575">
    <property type="entry name" value="SlipAM"/>
    <property type="match status" value="1"/>
</dbReference>
<keyword evidence="3" id="KW-0812">Transmembrane</keyword>
<evidence type="ECO:0000259" key="9">
    <source>
        <dbReference type="Pfam" id="PF04575"/>
    </source>
</evidence>
<comment type="caution">
    <text evidence="11">The sequence shown here is derived from an EMBL/GenBank/DDBJ whole genome shotgun (WGS) entry which is preliminary data.</text>
</comment>
<comment type="subcellular location">
    <subcellularLocation>
        <location evidence="1">Cell outer membrane</location>
        <topology evidence="1">Multi-pass membrane protein</topology>
    </subcellularLocation>
</comment>
<evidence type="ECO:0000256" key="5">
    <source>
        <dbReference type="ARBA" id="ARBA00023136"/>
    </source>
</evidence>
<name>F0EX65_9NEIS</name>
<dbReference type="InterPro" id="IPR007655">
    <property type="entry name" value="Slam_C"/>
</dbReference>
<organism evidence="11 12">
    <name type="scientific">Kingella denitrificans ATCC 33394</name>
    <dbReference type="NCBI Taxonomy" id="888741"/>
    <lineage>
        <taxon>Bacteria</taxon>
        <taxon>Pseudomonadati</taxon>
        <taxon>Pseudomonadota</taxon>
        <taxon>Betaproteobacteria</taxon>
        <taxon>Neisseriales</taxon>
        <taxon>Neisseriaceae</taxon>
        <taxon>Kingella</taxon>
    </lineage>
</organism>
<dbReference type="Gene3D" id="1.25.40.10">
    <property type="entry name" value="Tetratricopeptide repeat domain"/>
    <property type="match status" value="1"/>
</dbReference>
<feature type="domain" description="Surface lipoprotein assembly modifier N-terminal TPR repeats region" evidence="10">
    <location>
        <begin position="67"/>
        <end position="170"/>
    </location>
</feature>
<evidence type="ECO:0000256" key="2">
    <source>
        <dbReference type="ARBA" id="ARBA00022452"/>
    </source>
</evidence>
<dbReference type="InterPro" id="IPR057556">
    <property type="entry name" value="TPR_Slam"/>
</dbReference>
<dbReference type="STRING" id="888741.HMPREF9098_0445"/>
<gene>
    <name evidence="11" type="ORF">HMPREF9098_0445</name>
</gene>
<proteinExistence type="inferred from homology"/>
<evidence type="ECO:0008006" key="13">
    <source>
        <dbReference type="Google" id="ProtNLM"/>
    </source>
</evidence>
<dbReference type="Proteomes" id="UP000004088">
    <property type="component" value="Unassembled WGS sequence"/>
</dbReference>
<feature type="chain" id="PRO_5003251439" description="Tetratricopeptide repeat protein" evidence="8">
    <location>
        <begin position="22"/>
        <end position="512"/>
    </location>
</feature>
<evidence type="ECO:0000256" key="6">
    <source>
        <dbReference type="ARBA" id="ARBA00023237"/>
    </source>
</evidence>
<keyword evidence="5" id="KW-0472">Membrane</keyword>
<reference evidence="11 12" key="1">
    <citation type="submission" date="2011-01" db="EMBL/GenBank/DDBJ databases">
        <authorList>
            <person name="Muzny D."/>
            <person name="Qin X."/>
            <person name="Deng J."/>
            <person name="Jiang H."/>
            <person name="Liu Y."/>
            <person name="Qu J."/>
            <person name="Song X.-Z."/>
            <person name="Zhang L."/>
            <person name="Thornton R."/>
            <person name="Coyle M."/>
            <person name="Francisco L."/>
            <person name="Jackson L."/>
            <person name="Javaid M."/>
            <person name="Korchina V."/>
            <person name="Kovar C."/>
            <person name="Mata R."/>
            <person name="Mathew T."/>
            <person name="Ngo R."/>
            <person name="Nguyen L."/>
            <person name="Nguyen N."/>
            <person name="Okwuonu G."/>
            <person name="Ongeri F."/>
            <person name="Pham C."/>
            <person name="Simmons D."/>
            <person name="Wilczek-Boney K."/>
            <person name="Hale W."/>
            <person name="Jakkamsetti A."/>
            <person name="Pham P."/>
            <person name="Ruth R."/>
            <person name="San Lucas F."/>
            <person name="Warren J."/>
            <person name="Zhang J."/>
            <person name="Zhao Z."/>
            <person name="Zhou C."/>
            <person name="Zhu D."/>
            <person name="Lee S."/>
            <person name="Bess C."/>
            <person name="Blankenburg K."/>
            <person name="Forbes L."/>
            <person name="Fu Q."/>
            <person name="Gubbala S."/>
            <person name="Hirani K."/>
            <person name="Jayaseelan J.C."/>
            <person name="Lara F."/>
            <person name="Munidasa M."/>
            <person name="Palculict T."/>
            <person name="Patil S."/>
            <person name="Pu L.-L."/>
            <person name="Saada N."/>
            <person name="Tang L."/>
            <person name="Weissenberger G."/>
            <person name="Zhu Y."/>
            <person name="Hemphill L."/>
            <person name="Shang Y."/>
            <person name="Youmans B."/>
            <person name="Ayvaz T."/>
            <person name="Ross M."/>
            <person name="Santibanez J."/>
            <person name="Aqrawi P."/>
            <person name="Gross S."/>
            <person name="Joshi V."/>
            <person name="Fowler G."/>
            <person name="Nazareth L."/>
            <person name="Reid J."/>
            <person name="Worley K."/>
            <person name="Petrosino J."/>
            <person name="Highlander S."/>
            <person name="Gibbs R."/>
        </authorList>
    </citation>
    <scope>NUCLEOTIDE SEQUENCE [LARGE SCALE GENOMIC DNA]</scope>
    <source>
        <strain evidence="11 12">ATCC 33394</strain>
    </source>
</reference>
<evidence type="ECO:0000256" key="8">
    <source>
        <dbReference type="SAM" id="SignalP"/>
    </source>
</evidence>
<evidence type="ECO:0000256" key="3">
    <source>
        <dbReference type="ARBA" id="ARBA00022692"/>
    </source>
</evidence>
<evidence type="ECO:0000256" key="1">
    <source>
        <dbReference type="ARBA" id="ARBA00004571"/>
    </source>
</evidence>
<evidence type="ECO:0000313" key="12">
    <source>
        <dbReference type="Proteomes" id="UP000004088"/>
    </source>
</evidence>
<evidence type="ECO:0000256" key="4">
    <source>
        <dbReference type="ARBA" id="ARBA00022729"/>
    </source>
</evidence>